<dbReference type="SMART" id="SM00906">
    <property type="entry name" value="Fungal_trans"/>
    <property type="match status" value="1"/>
</dbReference>
<dbReference type="GO" id="GO:0005634">
    <property type="term" value="C:nucleus"/>
    <property type="evidence" value="ECO:0007669"/>
    <property type="project" value="TreeGrafter"/>
</dbReference>
<evidence type="ECO:0000259" key="7">
    <source>
        <dbReference type="SMART" id="SM00906"/>
    </source>
</evidence>
<dbReference type="STRING" id="1016849.A0A0D1YUU7"/>
<evidence type="ECO:0000256" key="4">
    <source>
        <dbReference type="ARBA" id="ARBA00023242"/>
    </source>
</evidence>
<keyword evidence="6" id="KW-0812">Transmembrane</keyword>
<reference evidence="8 9" key="1">
    <citation type="submission" date="2015-01" db="EMBL/GenBank/DDBJ databases">
        <title>The Genome Sequence of Exophiala sideris CBS121828.</title>
        <authorList>
            <consortium name="The Broad Institute Genomics Platform"/>
            <person name="Cuomo C."/>
            <person name="de Hoog S."/>
            <person name="Gorbushina A."/>
            <person name="Stielow B."/>
            <person name="Teixiera M."/>
            <person name="Abouelleil A."/>
            <person name="Chapman S.B."/>
            <person name="Priest M."/>
            <person name="Young S.K."/>
            <person name="Wortman J."/>
            <person name="Nusbaum C."/>
            <person name="Birren B."/>
        </authorList>
    </citation>
    <scope>NUCLEOTIDE SEQUENCE [LARGE SCALE GENOMIC DNA]</scope>
    <source>
        <strain evidence="8 9">CBS 121828</strain>
    </source>
</reference>
<dbReference type="AlphaFoldDB" id="A0A0D1YUU7"/>
<feature type="domain" description="Xylanolytic transcriptional activator regulatory" evidence="7">
    <location>
        <begin position="293"/>
        <end position="366"/>
    </location>
</feature>
<keyword evidence="6" id="KW-0472">Membrane</keyword>
<feature type="region of interest" description="Disordered" evidence="5">
    <location>
        <begin position="128"/>
        <end position="159"/>
    </location>
</feature>
<gene>
    <name evidence="8" type="ORF">PV11_06252</name>
</gene>
<organism evidence="8 9">
    <name type="scientific">Exophiala sideris</name>
    <dbReference type="NCBI Taxonomy" id="1016849"/>
    <lineage>
        <taxon>Eukaryota</taxon>
        <taxon>Fungi</taxon>
        <taxon>Dikarya</taxon>
        <taxon>Ascomycota</taxon>
        <taxon>Pezizomycotina</taxon>
        <taxon>Eurotiomycetes</taxon>
        <taxon>Chaetothyriomycetidae</taxon>
        <taxon>Chaetothyriales</taxon>
        <taxon>Herpotrichiellaceae</taxon>
        <taxon>Exophiala</taxon>
    </lineage>
</organism>
<evidence type="ECO:0000256" key="1">
    <source>
        <dbReference type="ARBA" id="ARBA00023015"/>
    </source>
</evidence>
<protein>
    <recommendedName>
        <fullName evidence="7">Xylanolytic transcriptional activator regulatory domain-containing protein</fullName>
    </recommendedName>
</protein>
<keyword evidence="1" id="KW-0805">Transcription regulation</keyword>
<sequence length="639" mass="71087">MVDSPTEKRLHAIEQTLRMLAANAAASASNQASATTLGSLFGLTSPPQSADMTIPIEAAPESFRPQTSILHSTNEMLVSPQPDTSQNDTVDGMVVITFTDEAATSCFGPSSNSALLSHINDTIRQMTTGNARWDRDEDSRRPQSAHFSRPVSPSPYSGQACRLDPSVEDVNCFILPTKERILKMLDSFFTGFGVLFPYLYKKSFLDGLADMETASFRGVRRPWLCLLNTIMAFASSGAVYSHRGQNQADAEIFLQRALKVLPHISLQSANLEAVQASLLVLQYLQGTQRSALTWTLQGFTIHAAMQIGLHSPSENAKYSPLEREMRKRCWHMCCIMDKTCSMTFGRPQIIKQDCQLVDLPQDTDFEALDSETQSTHAAISTGGLSTIAAFNQSIKLYGLVGIILDTVYQNNIQTDDTTGSAKVFHKIMAIEPTLAAWHAELPAQIQLQTKEMCHMLDPTSEPLIDMTLSMVLTLRYLHTRMLLHRQMIVCFLRYGSPGNNSSGEWHFLMNFGKASLEMCLRSALETLDVLGNSANTAALPPMLTTWWFQIYYAFSAALVVFAVMTISLKHDITILHLERPDFIKRIQDASKTIKEINCDSRIGNRCRKYLENLLHFTSTFSELMQATKSSTAAKSLTWS</sequence>
<dbReference type="GO" id="GO:0000435">
    <property type="term" value="P:positive regulation of transcription from RNA polymerase II promoter by galactose"/>
    <property type="evidence" value="ECO:0007669"/>
    <property type="project" value="TreeGrafter"/>
</dbReference>
<dbReference type="InterPro" id="IPR007219">
    <property type="entry name" value="XnlR_reg_dom"/>
</dbReference>
<keyword evidence="3" id="KW-0804">Transcription</keyword>
<dbReference type="GO" id="GO:0000981">
    <property type="term" value="F:DNA-binding transcription factor activity, RNA polymerase II-specific"/>
    <property type="evidence" value="ECO:0007669"/>
    <property type="project" value="TreeGrafter"/>
</dbReference>
<name>A0A0D1YUU7_9EURO</name>
<keyword evidence="4" id="KW-0539">Nucleus</keyword>
<dbReference type="HOGENOM" id="CLU_008511_0_2_1"/>
<keyword evidence="2" id="KW-0238">DNA-binding</keyword>
<evidence type="ECO:0000313" key="9">
    <source>
        <dbReference type="Proteomes" id="UP000053599"/>
    </source>
</evidence>
<proteinExistence type="predicted"/>
<dbReference type="OrthoDB" id="3364175at2759"/>
<dbReference type="EMBL" id="KN846953">
    <property type="protein sequence ID" value="KIV78618.1"/>
    <property type="molecule type" value="Genomic_DNA"/>
</dbReference>
<evidence type="ECO:0000256" key="2">
    <source>
        <dbReference type="ARBA" id="ARBA00023125"/>
    </source>
</evidence>
<feature type="compositionally biased region" description="Basic and acidic residues" evidence="5">
    <location>
        <begin position="132"/>
        <end position="141"/>
    </location>
</feature>
<evidence type="ECO:0000313" key="8">
    <source>
        <dbReference type="EMBL" id="KIV78618.1"/>
    </source>
</evidence>
<keyword evidence="6" id="KW-1133">Transmembrane helix</keyword>
<dbReference type="PANTHER" id="PTHR47424:SF3">
    <property type="entry name" value="REGULATORY PROTEIN GAL4"/>
    <property type="match status" value="1"/>
</dbReference>
<dbReference type="GO" id="GO:0008270">
    <property type="term" value="F:zinc ion binding"/>
    <property type="evidence" value="ECO:0007669"/>
    <property type="project" value="InterPro"/>
</dbReference>
<dbReference type="PANTHER" id="PTHR47424">
    <property type="entry name" value="REGULATORY PROTEIN GAL4"/>
    <property type="match status" value="1"/>
</dbReference>
<dbReference type="GO" id="GO:0006351">
    <property type="term" value="P:DNA-templated transcription"/>
    <property type="evidence" value="ECO:0007669"/>
    <property type="project" value="InterPro"/>
</dbReference>
<dbReference type="InterPro" id="IPR051127">
    <property type="entry name" value="Fungal_SecMet_Regulators"/>
</dbReference>
<dbReference type="CDD" id="cd12148">
    <property type="entry name" value="fungal_TF_MHR"/>
    <property type="match status" value="1"/>
</dbReference>
<dbReference type="Pfam" id="PF04082">
    <property type="entry name" value="Fungal_trans"/>
    <property type="match status" value="1"/>
</dbReference>
<accession>A0A0D1YUU7</accession>
<evidence type="ECO:0000256" key="3">
    <source>
        <dbReference type="ARBA" id="ARBA00023163"/>
    </source>
</evidence>
<dbReference type="GO" id="GO:0000978">
    <property type="term" value="F:RNA polymerase II cis-regulatory region sequence-specific DNA binding"/>
    <property type="evidence" value="ECO:0007669"/>
    <property type="project" value="TreeGrafter"/>
</dbReference>
<evidence type="ECO:0000256" key="5">
    <source>
        <dbReference type="SAM" id="MobiDB-lite"/>
    </source>
</evidence>
<dbReference type="Proteomes" id="UP000053599">
    <property type="component" value="Unassembled WGS sequence"/>
</dbReference>
<feature type="transmembrane region" description="Helical" evidence="6">
    <location>
        <begin position="546"/>
        <end position="568"/>
    </location>
</feature>
<evidence type="ECO:0000256" key="6">
    <source>
        <dbReference type="SAM" id="Phobius"/>
    </source>
</evidence>